<sequence>MSRERRDGAPYPREPGIGTIDRMTRTAELVAWHQTADVRAAALILPGGAVNGHGRYWKFVDIGLRSLARTLAERGEPDGLAVYLLRYRYRGWNGSDADTAVDARWALGEIHRRHGAVPVCAIGNSLGGRAAFRVASEPTVASVVGIAPWLPEDEPVTELAGRRVLVMHGDRDRGDASAAMSLAYAQRARAVVPDLARFELAGEGHLMLRRSADCWALTTEFVVGTVGAQPLSPAIEAAMAAPAPDGLRTTLPIGYGR</sequence>
<dbReference type="SUPFAM" id="SSF53474">
    <property type="entry name" value="alpha/beta-Hydrolases"/>
    <property type="match status" value="1"/>
</dbReference>
<organism evidence="1 2">
    <name type="scientific">Rugosimonospora africana</name>
    <dbReference type="NCBI Taxonomy" id="556532"/>
    <lineage>
        <taxon>Bacteria</taxon>
        <taxon>Bacillati</taxon>
        <taxon>Actinomycetota</taxon>
        <taxon>Actinomycetes</taxon>
        <taxon>Micromonosporales</taxon>
        <taxon>Micromonosporaceae</taxon>
        <taxon>Rugosimonospora</taxon>
    </lineage>
</organism>
<evidence type="ECO:0000313" key="2">
    <source>
        <dbReference type="Proteomes" id="UP000642748"/>
    </source>
</evidence>
<gene>
    <name evidence="1" type="ORF">Raf01_81890</name>
</gene>
<dbReference type="GO" id="GO:0016787">
    <property type="term" value="F:hydrolase activity"/>
    <property type="evidence" value="ECO:0007669"/>
    <property type="project" value="UniProtKB-KW"/>
</dbReference>
<comment type="caution">
    <text evidence="1">The sequence shown here is derived from an EMBL/GenBank/DDBJ whole genome shotgun (WGS) entry which is preliminary data.</text>
</comment>
<evidence type="ECO:0000313" key="1">
    <source>
        <dbReference type="EMBL" id="GIH20017.1"/>
    </source>
</evidence>
<dbReference type="Proteomes" id="UP000642748">
    <property type="component" value="Unassembled WGS sequence"/>
</dbReference>
<keyword evidence="2" id="KW-1185">Reference proteome</keyword>
<accession>A0A8J3R1C1</accession>
<keyword evidence="1" id="KW-0378">Hydrolase</keyword>
<dbReference type="Gene3D" id="3.40.50.1820">
    <property type="entry name" value="alpha/beta hydrolase"/>
    <property type="match status" value="1"/>
</dbReference>
<protein>
    <submittedName>
        <fullName evidence="1">Alpha/beta hydrolase</fullName>
    </submittedName>
</protein>
<dbReference type="InterPro" id="IPR029058">
    <property type="entry name" value="AB_hydrolase_fold"/>
</dbReference>
<proteinExistence type="predicted"/>
<name>A0A8J3R1C1_9ACTN</name>
<reference evidence="1" key="1">
    <citation type="submission" date="2021-01" db="EMBL/GenBank/DDBJ databases">
        <title>Whole genome shotgun sequence of Rugosimonospora africana NBRC 104875.</title>
        <authorList>
            <person name="Komaki H."/>
            <person name="Tamura T."/>
        </authorList>
    </citation>
    <scope>NUCLEOTIDE SEQUENCE</scope>
    <source>
        <strain evidence="1">NBRC 104875</strain>
    </source>
</reference>
<dbReference type="AlphaFoldDB" id="A0A8J3R1C1"/>
<dbReference type="EMBL" id="BONZ01000087">
    <property type="protein sequence ID" value="GIH20017.1"/>
    <property type="molecule type" value="Genomic_DNA"/>
</dbReference>